<name>A0A4C1WRJ2_EUMVA</name>
<dbReference type="EMBL" id="BGZK01000608">
    <property type="protein sequence ID" value="GBP52727.1"/>
    <property type="molecule type" value="Genomic_DNA"/>
</dbReference>
<proteinExistence type="predicted"/>
<dbReference type="Proteomes" id="UP000299102">
    <property type="component" value="Unassembled WGS sequence"/>
</dbReference>
<sequence length="130" mass="15172">MFKDKFNDKSSYVYLFEDRCRNSDITEQCSLKDMVTRVEKGILQWFGNLVLRTQSGDIASTRLRKFQYTDHPSIQGPWTPFTFKNPELNVASLPDPKFGANDRLPMSATERLRIMFEKQKLNETDLKIGE</sequence>
<evidence type="ECO:0000313" key="1">
    <source>
        <dbReference type="EMBL" id="GBP52727.1"/>
    </source>
</evidence>
<accession>A0A4C1WRJ2</accession>
<organism evidence="1 2">
    <name type="scientific">Eumeta variegata</name>
    <name type="common">Bagworm moth</name>
    <name type="synonym">Eumeta japonica</name>
    <dbReference type="NCBI Taxonomy" id="151549"/>
    <lineage>
        <taxon>Eukaryota</taxon>
        <taxon>Metazoa</taxon>
        <taxon>Ecdysozoa</taxon>
        <taxon>Arthropoda</taxon>
        <taxon>Hexapoda</taxon>
        <taxon>Insecta</taxon>
        <taxon>Pterygota</taxon>
        <taxon>Neoptera</taxon>
        <taxon>Endopterygota</taxon>
        <taxon>Lepidoptera</taxon>
        <taxon>Glossata</taxon>
        <taxon>Ditrysia</taxon>
        <taxon>Tineoidea</taxon>
        <taxon>Psychidae</taxon>
        <taxon>Oiketicinae</taxon>
        <taxon>Eumeta</taxon>
    </lineage>
</organism>
<dbReference type="STRING" id="151549.A0A4C1WRJ2"/>
<dbReference type="AlphaFoldDB" id="A0A4C1WRJ2"/>
<evidence type="ECO:0000313" key="2">
    <source>
        <dbReference type="Proteomes" id="UP000299102"/>
    </source>
</evidence>
<comment type="caution">
    <text evidence="1">The sequence shown here is derived from an EMBL/GenBank/DDBJ whole genome shotgun (WGS) entry which is preliminary data.</text>
</comment>
<dbReference type="Gene3D" id="3.40.30.10">
    <property type="entry name" value="Glutaredoxin"/>
    <property type="match status" value="1"/>
</dbReference>
<gene>
    <name evidence="1" type="ORF">EVAR_43928_1</name>
</gene>
<protein>
    <submittedName>
        <fullName evidence="1">Uncharacterized protein</fullName>
    </submittedName>
</protein>
<dbReference type="OrthoDB" id="88at2759"/>
<reference evidence="1 2" key="1">
    <citation type="journal article" date="2019" name="Commun. Biol.">
        <title>The bagworm genome reveals a unique fibroin gene that provides high tensile strength.</title>
        <authorList>
            <person name="Kono N."/>
            <person name="Nakamura H."/>
            <person name="Ohtoshi R."/>
            <person name="Tomita M."/>
            <person name="Numata K."/>
            <person name="Arakawa K."/>
        </authorList>
    </citation>
    <scope>NUCLEOTIDE SEQUENCE [LARGE SCALE GENOMIC DNA]</scope>
</reference>
<keyword evidence="2" id="KW-1185">Reference proteome</keyword>